<keyword evidence="7" id="KW-0507">mRNA processing</keyword>
<evidence type="ECO:0000256" key="4">
    <source>
        <dbReference type="ARBA" id="ARBA00022679"/>
    </source>
</evidence>
<feature type="compositionally biased region" description="Low complexity" evidence="12">
    <location>
        <begin position="163"/>
        <end position="181"/>
    </location>
</feature>
<dbReference type="GO" id="GO:0004482">
    <property type="term" value="F:mRNA 5'-cap (guanine-N7-)-methyltransferase activity"/>
    <property type="evidence" value="ECO:0007669"/>
    <property type="project" value="UniProtKB-EC"/>
</dbReference>
<feature type="compositionally biased region" description="Polar residues" evidence="12">
    <location>
        <begin position="153"/>
        <end position="162"/>
    </location>
</feature>
<feature type="compositionally biased region" description="Low complexity" evidence="12">
    <location>
        <begin position="39"/>
        <end position="56"/>
    </location>
</feature>
<dbReference type="InterPro" id="IPR004971">
    <property type="entry name" value="mRNA_G-N7_MeTrfase_dom"/>
</dbReference>
<dbReference type="PANTHER" id="PTHR12189">
    <property type="entry name" value="MRNA GUANINE-7- METHYLTRANSFERASE"/>
    <property type="match status" value="1"/>
</dbReference>
<evidence type="ECO:0000256" key="9">
    <source>
        <dbReference type="ARBA" id="ARBA00033387"/>
    </source>
</evidence>
<dbReference type="GO" id="GO:0003723">
    <property type="term" value="F:RNA binding"/>
    <property type="evidence" value="ECO:0007669"/>
    <property type="project" value="UniProtKB-KW"/>
</dbReference>
<keyword evidence="5" id="KW-0949">S-adenosyl-L-methionine</keyword>
<keyword evidence="4" id="KW-0808">Transferase</keyword>
<reference evidence="14 15" key="1">
    <citation type="submission" date="2016-03" db="EMBL/GenBank/DDBJ databases">
        <title>Comparative genomics of the ectomycorrhizal sister species Rhizopogon vinicolor and Rhizopogon vesiculosus (Basidiomycota: Boletales) reveals a divergence of the mating type B locus.</title>
        <authorList>
            <person name="Mujic A.B."/>
            <person name="Kuo A."/>
            <person name="Tritt A."/>
            <person name="Lipzen A."/>
            <person name="Chen C."/>
            <person name="Johnson J."/>
            <person name="Sharma A."/>
            <person name="Barry K."/>
            <person name="Grigoriev I.V."/>
            <person name="Spatafora J.W."/>
        </authorList>
    </citation>
    <scope>NUCLEOTIDE SEQUENCE [LARGE SCALE GENOMIC DNA]</scope>
    <source>
        <strain evidence="14 15">AM-OR11-056</strain>
    </source>
</reference>
<organism evidence="14 15">
    <name type="scientific">Rhizopogon vesiculosus</name>
    <dbReference type="NCBI Taxonomy" id="180088"/>
    <lineage>
        <taxon>Eukaryota</taxon>
        <taxon>Fungi</taxon>
        <taxon>Dikarya</taxon>
        <taxon>Basidiomycota</taxon>
        <taxon>Agaricomycotina</taxon>
        <taxon>Agaricomycetes</taxon>
        <taxon>Agaricomycetidae</taxon>
        <taxon>Boletales</taxon>
        <taxon>Suillineae</taxon>
        <taxon>Rhizopogonaceae</taxon>
        <taxon>Rhizopogon</taxon>
    </lineage>
</organism>
<keyword evidence="6" id="KW-0694">RNA-binding</keyword>
<comment type="function">
    <text evidence="1">Responsible for methylating the 5'-cap structure of mRNAs.</text>
</comment>
<proteinExistence type="predicted"/>
<evidence type="ECO:0000256" key="8">
    <source>
        <dbReference type="ARBA" id="ARBA00032772"/>
    </source>
</evidence>
<dbReference type="STRING" id="180088.A0A1J8PPI0"/>
<dbReference type="SUPFAM" id="SSF53335">
    <property type="entry name" value="S-adenosyl-L-methionine-dependent methyltransferases"/>
    <property type="match status" value="1"/>
</dbReference>
<accession>A0A1J8PPI0</accession>
<dbReference type="InterPro" id="IPR039753">
    <property type="entry name" value="RG7MT1"/>
</dbReference>
<feature type="compositionally biased region" description="Polar residues" evidence="12">
    <location>
        <begin position="14"/>
        <end position="29"/>
    </location>
</feature>
<dbReference type="Pfam" id="PF03291">
    <property type="entry name" value="mRNA_G-N7_MeTrfase"/>
    <property type="match status" value="1"/>
</dbReference>
<evidence type="ECO:0000313" key="14">
    <source>
        <dbReference type="EMBL" id="OJA10415.1"/>
    </source>
</evidence>
<protein>
    <recommendedName>
        <fullName evidence="11">mRNA cap guanine-N(7) methyltransferase</fullName>
        <ecNumber evidence="2">2.1.1.56</ecNumber>
    </recommendedName>
    <alternativeName>
        <fullName evidence="8">mRNA (guanine-N(7))-methyltransferase</fullName>
    </alternativeName>
    <alternativeName>
        <fullName evidence="9">mRNA cap methyltransferase</fullName>
    </alternativeName>
</protein>
<dbReference type="CDD" id="cd02440">
    <property type="entry name" value="AdoMet_MTases"/>
    <property type="match status" value="1"/>
</dbReference>
<comment type="catalytic activity">
    <reaction evidence="10">
        <text>a 5'-end (5'-triphosphoguanosine)-ribonucleoside in mRNA + S-adenosyl-L-methionine = a 5'-end (N(7)-methyl 5'-triphosphoguanosine)-ribonucleoside in mRNA + S-adenosyl-L-homocysteine</text>
        <dbReference type="Rhea" id="RHEA:67008"/>
        <dbReference type="Rhea" id="RHEA-COMP:17166"/>
        <dbReference type="Rhea" id="RHEA-COMP:17167"/>
        <dbReference type="ChEBI" id="CHEBI:57856"/>
        <dbReference type="ChEBI" id="CHEBI:59789"/>
        <dbReference type="ChEBI" id="CHEBI:156461"/>
        <dbReference type="ChEBI" id="CHEBI:167617"/>
        <dbReference type="EC" id="2.1.1.56"/>
    </reaction>
</comment>
<evidence type="ECO:0000256" key="2">
    <source>
        <dbReference type="ARBA" id="ARBA00011926"/>
    </source>
</evidence>
<dbReference type="AlphaFoldDB" id="A0A1J8PPI0"/>
<evidence type="ECO:0000256" key="11">
    <source>
        <dbReference type="ARBA" id="ARBA00049739"/>
    </source>
</evidence>
<keyword evidence="15" id="KW-1185">Reference proteome</keyword>
<dbReference type="PANTHER" id="PTHR12189:SF2">
    <property type="entry name" value="MRNA CAP GUANINE-N7 METHYLTRANSFERASE"/>
    <property type="match status" value="1"/>
</dbReference>
<dbReference type="InterPro" id="IPR029063">
    <property type="entry name" value="SAM-dependent_MTases_sf"/>
</dbReference>
<dbReference type="PROSITE" id="PS51562">
    <property type="entry name" value="RNA_CAP0_MT"/>
    <property type="match status" value="1"/>
</dbReference>
<evidence type="ECO:0000256" key="7">
    <source>
        <dbReference type="ARBA" id="ARBA00023042"/>
    </source>
</evidence>
<feature type="compositionally biased region" description="Polar residues" evidence="12">
    <location>
        <begin position="182"/>
        <end position="197"/>
    </location>
</feature>
<dbReference type="EC" id="2.1.1.56" evidence="2"/>
<feature type="compositionally biased region" description="Basic and acidic residues" evidence="12">
    <location>
        <begin position="246"/>
        <end position="260"/>
    </location>
</feature>
<evidence type="ECO:0000256" key="5">
    <source>
        <dbReference type="ARBA" id="ARBA00022691"/>
    </source>
</evidence>
<evidence type="ECO:0000259" key="13">
    <source>
        <dbReference type="PROSITE" id="PS51562"/>
    </source>
</evidence>
<dbReference type="OrthoDB" id="10248867at2759"/>
<sequence length="591" mass="66239">MPAFDPVRDAVLNSPITQSQTLPNYNQQDGYMDRSLEVPSPSASRPSSSHATSSPSLTRRATDLAVLLNSEPHEERTPSSARRSSLSHLLSGDTETEKLNTAPSLQRRLPPAIDIPREDQSFSRQHLPGLSRSSLSSTSPFSFPSDVPSNSSRTLSTSPYTHSSMVSTHSRPSSSSSSDPSTTFQNMTPQTTSSPTVAPTLPYNPRHRLTPAGSVLTPMTQDEIQLYKNYRGIGTQRLTSKRKRGPSREPEDLQERPAKRHAGDVEMVVDHCKRPLSSSLCAIRPLTPPSQDNLRPEVGVKQRKESQIIGLKNFNNWVKSVLITQFGHPALAANPSRGRGHGKVLDMGCGKGGDLMKWSKARIRELLAVDIADVSVDQARTRWQQMRTARFDASFAALDCYTEPLTKAFTPQQLAQPFDVVSMQFCMHYAFETAQKARCMLKNVSEWLRPGGVFLGTVPNADQLLARLDELPPDSEDLSFGNSVYKIRFEERTSRPLFGHRYYFYLQDAVENVPEYIVDWDNFVQMAAQYGLHPVYKKEFHEVFEENKERDEFKALMVRMGVCDASGASSMEDDEWEAVNIYIAFAFEKRQ</sequence>
<feature type="region of interest" description="Disordered" evidence="12">
    <location>
        <begin position="235"/>
        <end position="260"/>
    </location>
</feature>
<evidence type="ECO:0000256" key="10">
    <source>
        <dbReference type="ARBA" id="ARBA00044712"/>
    </source>
</evidence>
<dbReference type="Gene3D" id="3.40.50.150">
    <property type="entry name" value="Vaccinia Virus protein VP39"/>
    <property type="match status" value="1"/>
</dbReference>
<keyword evidence="3" id="KW-0489">Methyltransferase</keyword>
<evidence type="ECO:0000256" key="3">
    <source>
        <dbReference type="ARBA" id="ARBA00022603"/>
    </source>
</evidence>
<comment type="caution">
    <text evidence="14">The sequence shown here is derived from an EMBL/GenBank/DDBJ whole genome shotgun (WGS) entry which is preliminary data.</text>
</comment>
<evidence type="ECO:0000256" key="1">
    <source>
        <dbReference type="ARBA" id="ARBA00003378"/>
    </source>
</evidence>
<feature type="domain" description="MRNA cap 0 methyltransferase" evidence="13">
    <location>
        <begin position="306"/>
        <end position="590"/>
    </location>
</feature>
<dbReference type="GO" id="GO:0005634">
    <property type="term" value="C:nucleus"/>
    <property type="evidence" value="ECO:0007669"/>
    <property type="project" value="TreeGrafter"/>
</dbReference>
<evidence type="ECO:0000256" key="12">
    <source>
        <dbReference type="SAM" id="MobiDB-lite"/>
    </source>
</evidence>
<feature type="compositionally biased region" description="Low complexity" evidence="12">
    <location>
        <begin position="79"/>
        <end position="91"/>
    </location>
</feature>
<dbReference type="EMBL" id="LVVM01005489">
    <property type="protein sequence ID" value="OJA10415.1"/>
    <property type="molecule type" value="Genomic_DNA"/>
</dbReference>
<feature type="compositionally biased region" description="Low complexity" evidence="12">
    <location>
        <begin position="131"/>
        <end position="152"/>
    </location>
</feature>
<keyword evidence="7" id="KW-0506">mRNA capping</keyword>
<name>A0A1J8PPI0_9AGAM</name>
<gene>
    <name evidence="14" type="ORF">AZE42_03540</name>
</gene>
<evidence type="ECO:0000313" key="15">
    <source>
        <dbReference type="Proteomes" id="UP000183567"/>
    </source>
</evidence>
<dbReference type="Proteomes" id="UP000183567">
    <property type="component" value="Unassembled WGS sequence"/>
</dbReference>
<feature type="region of interest" description="Disordered" evidence="12">
    <location>
        <begin position="1"/>
        <end position="203"/>
    </location>
</feature>
<evidence type="ECO:0000256" key="6">
    <source>
        <dbReference type="ARBA" id="ARBA00022884"/>
    </source>
</evidence>